<evidence type="ECO:0000313" key="4">
    <source>
        <dbReference type="EMBL" id="GAA0822738.1"/>
    </source>
</evidence>
<keyword evidence="3" id="KW-0732">Signal</keyword>
<feature type="chain" id="PRO_5046695611" evidence="3">
    <location>
        <begin position="25"/>
        <end position="294"/>
    </location>
</feature>
<keyword evidence="2" id="KW-0378">Hydrolase</keyword>
<accession>A0ABP3WKV7</accession>
<name>A0ABP3WKV7_9GAMM</name>
<evidence type="ECO:0000256" key="1">
    <source>
        <dbReference type="ARBA" id="ARBA00022723"/>
    </source>
</evidence>
<evidence type="ECO:0000256" key="2">
    <source>
        <dbReference type="ARBA" id="ARBA00022801"/>
    </source>
</evidence>
<feature type="signal peptide" evidence="3">
    <location>
        <begin position="1"/>
        <end position="24"/>
    </location>
</feature>
<dbReference type="InterPro" id="IPR003154">
    <property type="entry name" value="S1/P1nuclease"/>
</dbReference>
<comment type="caution">
    <text evidence="4">The sequence shown here is derived from an EMBL/GenBank/DDBJ whole genome shotgun (WGS) entry which is preliminary data.</text>
</comment>
<keyword evidence="1" id="KW-0479">Metal-binding</keyword>
<dbReference type="Pfam" id="PF02265">
    <property type="entry name" value="S1-P1_nuclease"/>
    <property type="match status" value="1"/>
</dbReference>
<dbReference type="RefSeq" id="WP_215979891.1">
    <property type="nucleotide sequence ID" value="NZ_BAAAFA010000012.1"/>
</dbReference>
<evidence type="ECO:0000256" key="3">
    <source>
        <dbReference type="SAM" id="SignalP"/>
    </source>
</evidence>
<keyword evidence="5" id="KW-1185">Reference proteome</keyword>
<protein>
    <submittedName>
        <fullName evidence="4">S1/P1 nuclease</fullName>
    </submittedName>
</protein>
<evidence type="ECO:0000313" key="5">
    <source>
        <dbReference type="Proteomes" id="UP001500021"/>
    </source>
</evidence>
<dbReference type="PANTHER" id="PTHR33146">
    <property type="entry name" value="ENDONUCLEASE 4"/>
    <property type="match status" value="1"/>
</dbReference>
<dbReference type="PANTHER" id="PTHR33146:SF26">
    <property type="entry name" value="ENDONUCLEASE 4"/>
    <property type="match status" value="1"/>
</dbReference>
<reference evidence="5" key="1">
    <citation type="journal article" date="2019" name="Int. J. Syst. Evol. Microbiol.">
        <title>The Global Catalogue of Microorganisms (GCM) 10K type strain sequencing project: providing services to taxonomists for standard genome sequencing and annotation.</title>
        <authorList>
            <consortium name="The Broad Institute Genomics Platform"/>
            <consortium name="The Broad Institute Genome Sequencing Center for Infectious Disease"/>
            <person name="Wu L."/>
            <person name="Ma J."/>
        </authorList>
    </citation>
    <scope>NUCLEOTIDE SEQUENCE [LARGE SCALE GENOMIC DNA]</scope>
    <source>
        <strain evidence="5">JCM 15608</strain>
    </source>
</reference>
<organism evidence="4 5">
    <name type="scientific">Colwellia asteriadis</name>
    <dbReference type="NCBI Taxonomy" id="517723"/>
    <lineage>
        <taxon>Bacteria</taxon>
        <taxon>Pseudomonadati</taxon>
        <taxon>Pseudomonadota</taxon>
        <taxon>Gammaproteobacteria</taxon>
        <taxon>Alteromonadales</taxon>
        <taxon>Colwelliaceae</taxon>
        <taxon>Colwellia</taxon>
    </lineage>
</organism>
<dbReference type="EMBL" id="BAAAFA010000012">
    <property type="protein sequence ID" value="GAA0822738.1"/>
    <property type="molecule type" value="Genomic_DNA"/>
</dbReference>
<gene>
    <name evidence="4" type="ORF">GCM10009111_31520</name>
</gene>
<dbReference type="Proteomes" id="UP001500021">
    <property type="component" value="Unassembled WGS sequence"/>
</dbReference>
<sequence>MTKHVIKALLLLCLVYAQPSFALAKLGHQLVCQLAFEHLPESKQQRIKQLLAFIPAKEQRRINRYNHTKESDEITFAKACTWADAIKKQDSYQQYNAWHYMNLPRSNTNVIANSCDKNCLPQAILYHQNKLQHLDVSWQKTQALLFLGHWLGDIHQPLHVSYASDLGGNKIKLAKQKQCTNLHWYWDSCILAQSQRTYVQWLSLLAAQWHKKSTPAYQPAQVWLWADQSYQLVRKNSFQYCQLDSAGEASNKRCVQPRKTVVLTDNYQQVHLPIMEQQLLLAAKRLQKVLEASL</sequence>
<proteinExistence type="predicted"/>
<dbReference type="CDD" id="cd11010">
    <property type="entry name" value="S1-P1_nuclease"/>
    <property type="match status" value="1"/>
</dbReference>